<feature type="region of interest" description="Disordered" evidence="1">
    <location>
        <begin position="175"/>
        <end position="203"/>
    </location>
</feature>
<accession>A0A6C1EA53</accession>
<dbReference type="Proteomes" id="UP000501346">
    <property type="component" value="Chromosome SeX-ScX"/>
</dbReference>
<reference evidence="3 4" key="1">
    <citation type="journal article" date="2019" name="BMC Genomics">
        <title>Chromosome level assembly and comparative genome analysis confirm lager-brewing yeasts originated from a single hybridization.</title>
        <authorList>
            <person name="Salazar A.N."/>
            <person name="Gorter de Vries A.R."/>
            <person name="van den Broek M."/>
            <person name="Brouwers N."/>
            <person name="de la Torre Cortes P."/>
            <person name="Kuijpers N.G.A."/>
            <person name="Daran J.G."/>
            <person name="Abeel T."/>
        </authorList>
    </citation>
    <scope>NUCLEOTIDE SEQUENCE [LARGE SCALE GENOMIC DNA]</scope>
    <source>
        <strain evidence="3 4">CBS 1483</strain>
    </source>
</reference>
<keyword evidence="2" id="KW-0812">Transmembrane</keyword>
<evidence type="ECO:0000313" key="4">
    <source>
        <dbReference type="Proteomes" id="UP000501346"/>
    </source>
</evidence>
<dbReference type="OrthoDB" id="5299849at2759"/>
<evidence type="ECO:0000256" key="1">
    <source>
        <dbReference type="SAM" id="MobiDB-lite"/>
    </source>
</evidence>
<dbReference type="Pfam" id="PF10311">
    <property type="entry name" value="Ilm1"/>
    <property type="match status" value="1"/>
</dbReference>
<feature type="compositionally biased region" description="Basic and acidic residues" evidence="1">
    <location>
        <begin position="189"/>
        <end position="203"/>
    </location>
</feature>
<dbReference type="PANTHER" id="PTHR28029">
    <property type="entry name" value="PROTEIN ILM1"/>
    <property type="match status" value="1"/>
</dbReference>
<feature type="transmembrane region" description="Helical" evidence="2">
    <location>
        <begin position="117"/>
        <end position="135"/>
    </location>
</feature>
<dbReference type="InterPro" id="IPR018815">
    <property type="entry name" value="Incr_loss_mito_DNA_1"/>
</dbReference>
<feature type="transmembrane region" description="Helical" evidence="2">
    <location>
        <begin position="87"/>
        <end position="105"/>
    </location>
</feature>
<keyword evidence="2" id="KW-1133">Transmembrane helix</keyword>
<protein>
    <submittedName>
        <fullName evidence="3">Protein ilm1</fullName>
    </submittedName>
</protein>
<dbReference type="EMBL" id="CP049007">
    <property type="protein sequence ID" value="QID86208.1"/>
    <property type="molecule type" value="Genomic_DNA"/>
</dbReference>
<sequence length="203" mass="23717">MAQALNSTNIAFFRVAFLFTIAFFCLKNVNSILQNTYFIVLTQAMNLPQLTLSRYSGQLGLFALLFTLNGVHDLIPLLENNVKYFQSVVPVRLLIFFILTSISYLWESNFYVHNNSVFIYCFAEVWINFLLYNAIREEKNEEFKRLNQFMVNDEDIEEPQPFTVKTETTEIIEIINDEENDDEDEKDNDDNNEKGNDDSDAKK</sequence>
<keyword evidence="4" id="KW-1185">Reference proteome</keyword>
<organism evidence="3 4">
    <name type="scientific">Saccharomyces pastorianus</name>
    <name type="common">Lager yeast</name>
    <name type="synonym">Saccharomyces cerevisiae x Saccharomyces eubayanus</name>
    <dbReference type="NCBI Taxonomy" id="27292"/>
    <lineage>
        <taxon>Eukaryota</taxon>
        <taxon>Fungi</taxon>
        <taxon>Dikarya</taxon>
        <taxon>Ascomycota</taxon>
        <taxon>Saccharomycotina</taxon>
        <taxon>Saccharomycetes</taxon>
        <taxon>Saccharomycetales</taxon>
        <taxon>Saccharomycetaceae</taxon>
        <taxon>Saccharomyces</taxon>
    </lineage>
</organism>
<keyword evidence="2" id="KW-0472">Membrane</keyword>
<evidence type="ECO:0000256" key="2">
    <source>
        <dbReference type="SAM" id="Phobius"/>
    </source>
</evidence>
<dbReference type="AlphaFoldDB" id="A0A6C1EA53"/>
<dbReference type="PANTHER" id="PTHR28029:SF1">
    <property type="entry name" value="PROTEIN ILM1"/>
    <property type="match status" value="1"/>
</dbReference>
<evidence type="ECO:0000313" key="3">
    <source>
        <dbReference type="EMBL" id="QID86208.1"/>
    </source>
</evidence>
<gene>
    <name evidence="3" type="primary">ILM1_2</name>
    <name evidence="3" type="ORF">GRS66_008825</name>
</gene>
<proteinExistence type="predicted"/>
<name>A0A6C1EA53_SACPS</name>
<feature type="compositionally biased region" description="Acidic residues" evidence="1">
    <location>
        <begin position="175"/>
        <end position="188"/>
    </location>
</feature>